<dbReference type="AlphaFoldDB" id="H5TJ57"/>
<keyword evidence="6 17" id="KW-0349">Heme</keyword>
<accession>H5TJ57</accession>
<dbReference type="PROSITE" id="PS51007">
    <property type="entry name" value="CYTC"/>
    <property type="match status" value="2"/>
</dbReference>
<comment type="subcellular location">
    <subcellularLocation>
        <location evidence="1">Cell membrane</location>
        <topology evidence="1">Multi-pass membrane protein</topology>
    </subcellularLocation>
</comment>
<dbReference type="GO" id="GO:0005506">
    <property type="term" value="F:iron ion binding"/>
    <property type="evidence" value="ECO:0007669"/>
    <property type="project" value="InterPro"/>
</dbReference>
<keyword evidence="23" id="KW-1185">Reference proteome</keyword>
<evidence type="ECO:0000256" key="19">
    <source>
        <dbReference type="SAM" id="MobiDB-lite"/>
    </source>
</evidence>
<keyword evidence="7" id="KW-0679">Respiratory chain</keyword>
<evidence type="ECO:0000256" key="12">
    <source>
        <dbReference type="ARBA" id="ARBA00022982"/>
    </source>
</evidence>
<keyword evidence="13 20" id="KW-1133">Transmembrane helix</keyword>
<gene>
    <name evidence="22" type="primary">qcrC</name>
    <name evidence="22" type="ORF">GOOTI_065_01210</name>
</gene>
<evidence type="ECO:0000313" key="22">
    <source>
        <dbReference type="EMBL" id="GAB33515.1"/>
    </source>
</evidence>
<comment type="caution">
    <text evidence="22">The sequence shown here is derived from an EMBL/GenBank/DDBJ whole genome shotgun (WGS) entry which is preliminary data.</text>
</comment>
<evidence type="ECO:0000313" key="23">
    <source>
        <dbReference type="Proteomes" id="UP000005038"/>
    </source>
</evidence>
<keyword evidence="10" id="KW-0677">Repeat</keyword>
<dbReference type="Gene3D" id="1.10.760.10">
    <property type="entry name" value="Cytochrome c-like domain"/>
    <property type="match status" value="2"/>
</dbReference>
<feature type="binding site" description="covalent" evidence="17">
    <location>
        <position position="92"/>
    </location>
    <ligand>
        <name>heme c</name>
        <dbReference type="ChEBI" id="CHEBI:61717"/>
        <label>1</label>
    </ligand>
</feature>
<feature type="domain" description="Cytochrome c" evidence="21">
    <location>
        <begin position="204"/>
        <end position="282"/>
    </location>
</feature>
<evidence type="ECO:0000256" key="1">
    <source>
        <dbReference type="ARBA" id="ARBA00004651"/>
    </source>
</evidence>
<keyword evidence="5" id="KW-1003">Cell membrane</keyword>
<dbReference type="InterPro" id="IPR050597">
    <property type="entry name" value="Cytochrome_c_Oxidase_Subunit"/>
</dbReference>
<feature type="binding site" description="axial binding residue" evidence="18">
    <location>
        <position position="221"/>
    </location>
    <ligand>
        <name>heme c</name>
        <dbReference type="ChEBI" id="CHEBI:61717"/>
        <label>2</label>
    </ligand>
    <ligandPart>
        <name>Fe</name>
        <dbReference type="ChEBI" id="CHEBI:18248"/>
    </ligandPart>
</feature>
<evidence type="ECO:0000256" key="7">
    <source>
        <dbReference type="ARBA" id="ARBA00022660"/>
    </source>
</evidence>
<dbReference type="PIRSF" id="PIRSF000007">
    <property type="entry name" value="Ubiq_cycred_cyc"/>
    <property type="match status" value="1"/>
</dbReference>
<dbReference type="GO" id="GO:0008121">
    <property type="term" value="F:quinol-cytochrome-c reductase activity"/>
    <property type="evidence" value="ECO:0007669"/>
    <property type="project" value="UniProtKB-EC"/>
</dbReference>
<dbReference type="InterPro" id="IPR009056">
    <property type="entry name" value="Cyt_c-like_dom"/>
</dbReference>
<feature type="binding site" description="covalent" evidence="17">
    <location>
        <position position="220"/>
    </location>
    <ligand>
        <name>heme c</name>
        <dbReference type="ChEBI" id="CHEBI:61717"/>
        <label>2</label>
    </ligand>
</feature>
<keyword evidence="12" id="KW-0249">Electron transport</keyword>
<feature type="compositionally biased region" description="Pro residues" evidence="19">
    <location>
        <begin position="1"/>
        <end position="10"/>
    </location>
</feature>
<keyword evidence="15 20" id="KW-0472">Membrane</keyword>
<evidence type="ECO:0000256" key="13">
    <source>
        <dbReference type="ARBA" id="ARBA00022989"/>
    </source>
</evidence>
<dbReference type="PANTHER" id="PTHR33751">
    <property type="entry name" value="CBB3-TYPE CYTOCHROME C OXIDASE SUBUNIT FIXP"/>
    <property type="match status" value="1"/>
</dbReference>
<dbReference type="Pfam" id="PF00034">
    <property type="entry name" value="Cytochrom_C"/>
    <property type="match status" value="1"/>
</dbReference>
<evidence type="ECO:0000256" key="20">
    <source>
        <dbReference type="SAM" id="Phobius"/>
    </source>
</evidence>
<evidence type="ECO:0000256" key="6">
    <source>
        <dbReference type="ARBA" id="ARBA00022617"/>
    </source>
</evidence>
<feature type="transmembrane region" description="Helical" evidence="20">
    <location>
        <begin position="44"/>
        <end position="64"/>
    </location>
</feature>
<feature type="binding site" description="axial binding residue" evidence="18">
    <location>
        <position position="96"/>
    </location>
    <ligand>
        <name>heme c</name>
        <dbReference type="ChEBI" id="CHEBI:61717"/>
        <label>1</label>
    </ligand>
    <ligandPart>
        <name>Fe</name>
        <dbReference type="ChEBI" id="CHEBI:18248"/>
    </ligandPart>
</feature>
<evidence type="ECO:0000256" key="15">
    <source>
        <dbReference type="ARBA" id="ARBA00023136"/>
    </source>
</evidence>
<dbReference type="InterPro" id="IPR009152">
    <property type="entry name" value="bc1_cytC-su"/>
</dbReference>
<dbReference type="GO" id="GO:0005886">
    <property type="term" value="C:plasma membrane"/>
    <property type="evidence" value="ECO:0007669"/>
    <property type="project" value="UniProtKB-SubCell"/>
</dbReference>
<dbReference type="Proteomes" id="UP000005038">
    <property type="component" value="Unassembled WGS sequence"/>
</dbReference>
<feature type="binding site" description="covalent" evidence="17">
    <location>
        <position position="95"/>
    </location>
    <ligand>
        <name>heme c</name>
        <dbReference type="ChEBI" id="CHEBI:61717"/>
        <label>1</label>
    </ligand>
</feature>
<dbReference type="SUPFAM" id="SSF46626">
    <property type="entry name" value="Cytochrome c"/>
    <property type="match status" value="2"/>
</dbReference>
<evidence type="ECO:0000256" key="14">
    <source>
        <dbReference type="ARBA" id="ARBA00023004"/>
    </source>
</evidence>
<organism evidence="22 23">
    <name type="scientific">Gordonia otitidis (strain DSM 44809 / CCUG 52243 / JCM 12355 / NBRC 100426 / IFM 10032)</name>
    <dbReference type="NCBI Taxonomy" id="1108044"/>
    <lineage>
        <taxon>Bacteria</taxon>
        <taxon>Bacillati</taxon>
        <taxon>Actinomycetota</taxon>
        <taxon>Actinomycetes</taxon>
        <taxon>Mycobacteriales</taxon>
        <taxon>Gordoniaceae</taxon>
        <taxon>Gordonia</taxon>
    </lineage>
</organism>
<proteinExistence type="predicted"/>
<dbReference type="STRING" id="1108044.GOOTI_065_01210"/>
<keyword evidence="9 18" id="KW-0479">Metal-binding</keyword>
<keyword evidence="4" id="KW-0813">Transport</keyword>
<keyword evidence="8 20" id="KW-0812">Transmembrane</keyword>
<keyword evidence="14 18" id="KW-0408">Iron</keyword>
<comment type="PTM">
    <text evidence="17">Binds 2 heme c groups covalently per subunit.</text>
</comment>
<dbReference type="Pfam" id="PF13442">
    <property type="entry name" value="Cytochrome_CBB3"/>
    <property type="match status" value="1"/>
</dbReference>
<sequence length="323" mass="34233">MMSSSPPGPSDSPSDVGQVDTVTSSKAPNAAKKSRSRRKLRRRASGALLLLAGLMMAGVLASLLSPKPQVAVADTNDAALIQDGKKLYESSCITCHGANLQGVTDRGPSLIGVGDAAVYFQVSTGRMPAARGEAQALRKPPKFDTAQIDQLGAYIQSQGGGPRPLFEKNPDGTRKTEKVMQRQADGSMKEVVLPVLAQESLRGENLGRGSELFRLNCASCHNFTGRGGALSSGKFAPTLDNVKEQQIYTAMLTGPQNMPKFSNRQLSLDEKKDIIGFIKYVTESKPQGGLSLGGFGPVSEGMVMWFVGVVAVVAAAMWMGSRT</sequence>
<feature type="region of interest" description="Disordered" evidence="19">
    <location>
        <begin position="1"/>
        <end position="39"/>
    </location>
</feature>
<evidence type="ECO:0000256" key="8">
    <source>
        <dbReference type="ARBA" id="ARBA00022692"/>
    </source>
</evidence>
<feature type="transmembrane region" description="Helical" evidence="20">
    <location>
        <begin position="302"/>
        <end position="320"/>
    </location>
</feature>
<evidence type="ECO:0000256" key="18">
    <source>
        <dbReference type="PIRSR" id="PIRSR000007-51"/>
    </source>
</evidence>
<evidence type="ECO:0000256" key="5">
    <source>
        <dbReference type="ARBA" id="ARBA00022475"/>
    </source>
</evidence>
<name>H5TJ57_GORO1</name>
<evidence type="ECO:0000256" key="11">
    <source>
        <dbReference type="ARBA" id="ARBA00022967"/>
    </source>
</evidence>
<evidence type="ECO:0000256" key="16">
    <source>
        <dbReference type="ARBA" id="ARBA00029351"/>
    </source>
</evidence>
<evidence type="ECO:0000256" key="9">
    <source>
        <dbReference type="ARBA" id="ARBA00022723"/>
    </source>
</evidence>
<dbReference type="EMBL" id="BAFB01000065">
    <property type="protein sequence ID" value="GAB33515.1"/>
    <property type="molecule type" value="Genomic_DNA"/>
</dbReference>
<feature type="domain" description="Cytochrome c" evidence="21">
    <location>
        <begin position="79"/>
        <end position="159"/>
    </location>
</feature>
<evidence type="ECO:0000256" key="3">
    <source>
        <dbReference type="ARBA" id="ARBA00017819"/>
    </source>
</evidence>
<feature type="binding site" description="covalent" evidence="17">
    <location>
        <position position="217"/>
    </location>
    <ligand>
        <name>heme c</name>
        <dbReference type="ChEBI" id="CHEBI:61717"/>
        <label>2</label>
    </ligand>
</feature>
<evidence type="ECO:0000256" key="4">
    <source>
        <dbReference type="ARBA" id="ARBA00022448"/>
    </source>
</evidence>
<evidence type="ECO:0000256" key="10">
    <source>
        <dbReference type="ARBA" id="ARBA00022737"/>
    </source>
</evidence>
<dbReference type="EC" id="7.1.1.8" evidence="2"/>
<dbReference type="GO" id="GO:0020037">
    <property type="term" value="F:heme binding"/>
    <property type="evidence" value="ECO:0007669"/>
    <property type="project" value="InterPro"/>
</dbReference>
<protein>
    <recommendedName>
        <fullName evidence="3">Cytochrome bc1 complex cytochrome c subunit</fullName>
        <ecNumber evidence="2">7.1.1.8</ecNumber>
    </recommendedName>
</protein>
<reference evidence="22" key="1">
    <citation type="submission" date="2012-02" db="EMBL/GenBank/DDBJ databases">
        <title>Whole genome shotgun sequence of Gordonia otitidis NBRC 100426.</title>
        <authorList>
            <person name="Yoshida I."/>
            <person name="Hosoyama A."/>
            <person name="Tsuchikane K."/>
            <person name="Katsumata H."/>
            <person name="Yamazaki S."/>
            <person name="Fujita N."/>
        </authorList>
    </citation>
    <scope>NUCLEOTIDE SEQUENCE [LARGE SCALE GENOMIC DNA]</scope>
    <source>
        <strain evidence="22">NBRC 100426</strain>
    </source>
</reference>
<keyword evidence="11" id="KW-1278">Translocase</keyword>
<dbReference type="InterPro" id="IPR036909">
    <property type="entry name" value="Cyt_c-like_dom_sf"/>
</dbReference>
<comment type="catalytic activity">
    <reaction evidence="16">
        <text>a quinol + 2 Fe(III)-[cytochrome c](out) = a quinone + 2 Fe(II)-[cytochrome c](out) + 2 H(+)(out)</text>
        <dbReference type="Rhea" id="RHEA:11484"/>
        <dbReference type="Rhea" id="RHEA-COMP:10350"/>
        <dbReference type="Rhea" id="RHEA-COMP:14399"/>
        <dbReference type="ChEBI" id="CHEBI:15378"/>
        <dbReference type="ChEBI" id="CHEBI:24646"/>
        <dbReference type="ChEBI" id="CHEBI:29033"/>
        <dbReference type="ChEBI" id="CHEBI:29034"/>
        <dbReference type="ChEBI" id="CHEBI:132124"/>
        <dbReference type="EC" id="7.1.1.8"/>
    </reaction>
</comment>
<evidence type="ECO:0000256" key="2">
    <source>
        <dbReference type="ARBA" id="ARBA00012951"/>
    </source>
</evidence>
<dbReference type="PANTHER" id="PTHR33751:SF13">
    <property type="entry name" value="CYTOCHROME BC1 COMPLEX CYTOCHROME C SUBUNIT"/>
    <property type="match status" value="1"/>
</dbReference>
<evidence type="ECO:0000256" key="17">
    <source>
        <dbReference type="PIRSR" id="PIRSR000007-50"/>
    </source>
</evidence>
<evidence type="ECO:0000259" key="21">
    <source>
        <dbReference type="PROSITE" id="PS51007"/>
    </source>
</evidence>